<gene>
    <name evidence="7" type="ORF">MICPUN_69601</name>
</gene>
<feature type="transmembrane region" description="Helical" evidence="5">
    <location>
        <begin position="129"/>
        <end position="148"/>
    </location>
</feature>
<feature type="transmembrane region" description="Helical" evidence="5">
    <location>
        <begin position="71"/>
        <end position="91"/>
    </location>
</feature>
<dbReference type="AlphaFoldDB" id="C1EB96"/>
<dbReference type="eggNOG" id="KOG1443">
    <property type="taxonomic scope" value="Eukaryota"/>
</dbReference>
<dbReference type="EMBL" id="CP001328">
    <property type="protein sequence ID" value="ACO64993.1"/>
    <property type="molecule type" value="Genomic_DNA"/>
</dbReference>
<protein>
    <submittedName>
        <fullName evidence="7">Drug/Metabolite transporter superfamily</fullName>
    </submittedName>
</protein>
<dbReference type="PANTHER" id="PTHR11132">
    <property type="entry name" value="SOLUTE CARRIER FAMILY 35"/>
    <property type="match status" value="1"/>
</dbReference>
<dbReference type="GeneID" id="8245376"/>
<evidence type="ECO:0000256" key="3">
    <source>
        <dbReference type="ARBA" id="ARBA00022989"/>
    </source>
</evidence>
<feature type="transmembrane region" description="Helical" evidence="5">
    <location>
        <begin position="36"/>
        <end position="59"/>
    </location>
</feature>
<dbReference type="Proteomes" id="UP000002009">
    <property type="component" value="Chromosome 7"/>
</dbReference>
<feature type="non-terminal residue" evidence="7">
    <location>
        <position position="1"/>
    </location>
</feature>
<dbReference type="InterPro" id="IPR037185">
    <property type="entry name" value="EmrE-like"/>
</dbReference>
<dbReference type="FunCoup" id="C1EB96">
    <property type="interactions" value="1711"/>
</dbReference>
<dbReference type="InterPro" id="IPR004853">
    <property type="entry name" value="Sugar_P_trans_dom"/>
</dbReference>
<feature type="transmembrane region" description="Helical" evidence="5">
    <location>
        <begin position="97"/>
        <end position="122"/>
    </location>
</feature>
<keyword evidence="4 5" id="KW-0472">Membrane</keyword>
<evidence type="ECO:0000256" key="2">
    <source>
        <dbReference type="ARBA" id="ARBA00022692"/>
    </source>
</evidence>
<dbReference type="Pfam" id="PF03151">
    <property type="entry name" value="TPT"/>
    <property type="match status" value="1"/>
</dbReference>
<feature type="transmembrane region" description="Helical" evidence="5">
    <location>
        <begin position="154"/>
        <end position="173"/>
    </location>
</feature>
<organism evidence="7 8">
    <name type="scientific">Micromonas commoda (strain RCC299 / NOUM17 / CCMP2709)</name>
    <name type="common">Picoplanktonic green alga</name>
    <dbReference type="NCBI Taxonomy" id="296587"/>
    <lineage>
        <taxon>Eukaryota</taxon>
        <taxon>Viridiplantae</taxon>
        <taxon>Chlorophyta</taxon>
        <taxon>Mamiellophyceae</taxon>
        <taxon>Mamiellales</taxon>
        <taxon>Mamiellaceae</taxon>
        <taxon>Micromonas</taxon>
    </lineage>
</organism>
<keyword evidence="2 5" id="KW-0812">Transmembrane</keyword>
<evidence type="ECO:0000313" key="7">
    <source>
        <dbReference type="EMBL" id="ACO64993.1"/>
    </source>
</evidence>
<dbReference type="SUPFAM" id="SSF103481">
    <property type="entry name" value="Multidrug resistance efflux transporter EmrE"/>
    <property type="match status" value="1"/>
</dbReference>
<dbReference type="InterPro" id="IPR050186">
    <property type="entry name" value="TPT_transporter"/>
</dbReference>
<dbReference type="GO" id="GO:0016020">
    <property type="term" value="C:membrane"/>
    <property type="evidence" value="ECO:0007669"/>
    <property type="project" value="UniProtKB-SubCell"/>
</dbReference>
<feature type="transmembrane region" description="Helical" evidence="5">
    <location>
        <begin position="239"/>
        <end position="257"/>
    </location>
</feature>
<evidence type="ECO:0000256" key="5">
    <source>
        <dbReference type="SAM" id="Phobius"/>
    </source>
</evidence>
<dbReference type="OMA" id="NIVECRE"/>
<accession>C1EB96</accession>
<evidence type="ECO:0000313" key="8">
    <source>
        <dbReference type="Proteomes" id="UP000002009"/>
    </source>
</evidence>
<feature type="transmembrane region" description="Helical" evidence="5">
    <location>
        <begin position="297"/>
        <end position="315"/>
    </location>
</feature>
<feature type="transmembrane region" description="Helical" evidence="5">
    <location>
        <begin position="269"/>
        <end position="291"/>
    </location>
</feature>
<proteinExistence type="predicted"/>
<evidence type="ECO:0000256" key="1">
    <source>
        <dbReference type="ARBA" id="ARBA00004141"/>
    </source>
</evidence>
<feature type="transmembrane region" description="Helical" evidence="5">
    <location>
        <begin position="200"/>
        <end position="219"/>
    </location>
</feature>
<dbReference type="OrthoDB" id="18894at2759"/>
<dbReference type="KEGG" id="mis:MICPUN_69601"/>
<sequence>KLVKCSLLTLAWFGLSTCLALFNKALFGQRKGGFPAPLLLTSVQFLMQYLIAAATLRFVLPRMRPRRPIPWGVYLRQVAPVGVVMGMDIGLSNLSLVYVTVSFYTLAKTSSILFLLAFAFWLRLEPVSLRLTAAALTLTLGEVLTVQGETQFNALGFFLVIAAAACSGLRWVLSQRVLHAKNGLEGTGLRRSHGMHNPPAMLRTMMPVMCGVVFVFSCFQEDWWDTVPGSPWLDDPSDLFVDGGITLLGALMAFCMSMAEFELLKETSAVTVMVIGTAKDVVTVACSILIFGDVFGWENFFGMCFVLAGIAAYNYHKV</sequence>
<comment type="subcellular location">
    <subcellularLocation>
        <location evidence="1">Membrane</location>
        <topology evidence="1">Multi-pass membrane protein</topology>
    </subcellularLocation>
</comment>
<dbReference type="InParanoid" id="C1EB96"/>
<dbReference type="RefSeq" id="XP_002503735.1">
    <property type="nucleotide sequence ID" value="XM_002503689.1"/>
</dbReference>
<feature type="domain" description="Sugar phosphate transporter" evidence="6">
    <location>
        <begin position="4"/>
        <end position="314"/>
    </location>
</feature>
<keyword evidence="8" id="KW-1185">Reference proteome</keyword>
<keyword evidence="3 5" id="KW-1133">Transmembrane helix</keyword>
<evidence type="ECO:0000259" key="6">
    <source>
        <dbReference type="Pfam" id="PF03151"/>
    </source>
</evidence>
<name>C1EB96_MICCC</name>
<reference evidence="7 8" key="1">
    <citation type="journal article" date="2009" name="Science">
        <title>Green evolution and dynamic adaptations revealed by genomes of the marine picoeukaryotes Micromonas.</title>
        <authorList>
            <person name="Worden A.Z."/>
            <person name="Lee J.H."/>
            <person name="Mock T."/>
            <person name="Rouze P."/>
            <person name="Simmons M.P."/>
            <person name="Aerts A.L."/>
            <person name="Allen A.E."/>
            <person name="Cuvelier M.L."/>
            <person name="Derelle E."/>
            <person name="Everett M.V."/>
            <person name="Foulon E."/>
            <person name="Grimwood J."/>
            <person name="Gundlach H."/>
            <person name="Henrissat B."/>
            <person name="Napoli C."/>
            <person name="McDonald S.M."/>
            <person name="Parker M.S."/>
            <person name="Rombauts S."/>
            <person name="Salamov A."/>
            <person name="Von Dassow P."/>
            <person name="Badger J.H."/>
            <person name="Coutinho P.M."/>
            <person name="Demir E."/>
            <person name="Dubchak I."/>
            <person name="Gentemann C."/>
            <person name="Eikrem W."/>
            <person name="Gready J.E."/>
            <person name="John U."/>
            <person name="Lanier W."/>
            <person name="Lindquist E.A."/>
            <person name="Lucas S."/>
            <person name="Mayer K.F."/>
            <person name="Moreau H."/>
            <person name="Not F."/>
            <person name="Otillar R."/>
            <person name="Panaud O."/>
            <person name="Pangilinan J."/>
            <person name="Paulsen I."/>
            <person name="Piegu B."/>
            <person name="Poliakov A."/>
            <person name="Robbens S."/>
            <person name="Schmutz J."/>
            <person name="Toulza E."/>
            <person name="Wyss T."/>
            <person name="Zelensky A."/>
            <person name="Zhou K."/>
            <person name="Armbrust E.V."/>
            <person name="Bhattacharya D."/>
            <person name="Goodenough U.W."/>
            <person name="Van de Peer Y."/>
            <person name="Grigoriev I.V."/>
        </authorList>
    </citation>
    <scope>NUCLEOTIDE SEQUENCE [LARGE SCALE GENOMIC DNA]</scope>
    <source>
        <strain evidence="8">RCC299 / NOUM17</strain>
    </source>
</reference>
<feature type="non-terminal residue" evidence="7">
    <location>
        <position position="318"/>
    </location>
</feature>
<evidence type="ECO:0000256" key="4">
    <source>
        <dbReference type="ARBA" id="ARBA00023136"/>
    </source>
</evidence>